<gene>
    <name evidence="7" type="ORF">Cpa01nite_17170</name>
</gene>
<evidence type="ECO:0000259" key="5">
    <source>
        <dbReference type="Pfam" id="PF07992"/>
    </source>
</evidence>
<name>A0A919P960_9CELL</name>
<dbReference type="PANTHER" id="PTHR48105">
    <property type="entry name" value="THIOREDOXIN REDUCTASE 1-RELATED-RELATED"/>
    <property type="match status" value="1"/>
</dbReference>
<evidence type="ECO:0000313" key="7">
    <source>
        <dbReference type="EMBL" id="GIG36336.1"/>
    </source>
</evidence>
<keyword evidence="1" id="KW-0285">Flavoprotein</keyword>
<dbReference type="EMBL" id="BONO01000011">
    <property type="protein sequence ID" value="GIG36336.1"/>
    <property type="molecule type" value="Genomic_DNA"/>
</dbReference>
<dbReference type="Pfam" id="PF07992">
    <property type="entry name" value="Pyr_redox_2"/>
    <property type="match status" value="1"/>
</dbReference>
<accession>A0A919P960</accession>
<dbReference type="InterPro" id="IPR029063">
    <property type="entry name" value="SAM-dependent_MTases_sf"/>
</dbReference>
<dbReference type="SUPFAM" id="SSF51905">
    <property type="entry name" value="FAD/NAD(P)-binding domain"/>
    <property type="match status" value="1"/>
</dbReference>
<protein>
    <recommendedName>
        <fullName evidence="9">Methyltransferase</fullName>
    </recommendedName>
</protein>
<dbReference type="InterPro" id="IPR023753">
    <property type="entry name" value="FAD/NAD-binding_dom"/>
</dbReference>
<dbReference type="Proteomes" id="UP000642125">
    <property type="component" value="Unassembled WGS sequence"/>
</dbReference>
<dbReference type="Pfam" id="PF13649">
    <property type="entry name" value="Methyltransf_25"/>
    <property type="match status" value="1"/>
</dbReference>
<reference evidence="7" key="1">
    <citation type="submission" date="2021-01" db="EMBL/GenBank/DDBJ databases">
        <title>Whole genome shotgun sequence of Cellulomonas pakistanensis NBRC 110800.</title>
        <authorList>
            <person name="Komaki H."/>
            <person name="Tamura T."/>
        </authorList>
    </citation>
    <scope>NUCLEOTIDE SEQUENCE</scope>
    <source>
        <strain evidence="7">NBRC 110800</strain>
    </source>
</reference>
<comment type="catalytic activity">
    <reaction evidence="3">
        <text>[thioredoxin]-dithiol + NADP(+) = [thioredoxin]-disulfide + NADPH + H(+)</text>
        <dbReference type="Rhea" id="RHEA:20345"/>
        <dbReference type="Rhea" id="RHEA-COMP:10698"/>
        <dbReference type="Rhea" id="RHEA-COMP:10700"/>
        <dbReference type="ChEBI" id="CHEBI:15378"/>
        <dbReference type="ChEBI" id="CHEBI:29950"/>
        <dbReference type="ChEBI" id="CHEBI:50058"/>
        <dbReference type="ChEBI" id="CHEBI:57783"/>
        <dbReference type="ChEBI" id="CHEBI:58349"/>
        <dbReference type="EC" id="1.8.1.9"/>
    </reaction>
</comment>
<evidence type="ECO:0000256" key="2">
    <source>
        <dbReference type="ARBA" id="ARBA00023002"/>
    </source>
</evidence>
<dbReference type="InterPro" id="IPR036188">
    <property type="entry name" value="FAD/NAD-bd_sf"/>
</dbReference>
<keyword evidence="8" id="KW-1185">Reference proteome</keyword>
<evidence type="ECO:0000256" key="4">
    <source>
        <dbReference type="SAM" id="MobiDB-lite"/>
    </source>
</evidence>
<dbReference type="InterPro" id="IPR041698">
    <property type="entry name" value="Methyltransf_25"/>
</dbReference>
<dbReference type="AlphaFoldDB" id="A0A919P960"/>
<dbReference type="CDD" id="cd02440">
    <property type="entry name" value="AdoMet_MTases"/>
    <property type="match status" value="1"/>
</dbReference>
<dbReference type="PRINTS" id="PR00469">
    <property type="entry name" value="PNDRDTASEII"/>
</dbReference>
<feature type="region of interest" description="Disordered" evidence="4">
    <location>
        <begin position="325"/>
        <end position="354"/>
    </location>
</feature>
<keyword evidence="2" id="KW-0560">Oxidoreductase</keyword>
<sequence length="563" mass="58477">MDERYDVLVVGGGAAGLSGALTLARARKRVLVVHDGAPRNAPAAHLHAYLGLDGLSPAELLARGRAEVEGYGAEVVEDRVVDVRRDGDGFRAALAGGRVVRSRRVLVATGLVDELPDVPGLAERWGRDVLHCPFCHGYEVRDRAVAVLGSGPVAVHQAQLWRGWTADVTLFLGAGAGAEPASGADGLTDADWERLAALGVQVVDWPVAGLEVEDDALTGVRLTSGTVLHRDAVVVATRLRARLDGLEGLGLPTEPVTMGDRVIGTRVGAAPDGATGVPGVRVAGNVTDLRAQVQVAAAAGLTAGAALVAELAAEDADAAVARYRAGQGGHGGDEPGGDGSGGDAHGHGHRGDPFEVRHDREFWEDRYRSAPQVWSGRPNPQLVDEVAGLAPGRALDVACGEGGDALWLAGRGWSVTAVDLAQTALDRVEAAAAAAGPDVAARVRTERVDIAERDAGDGVYDLVTSHFLHLPPEVRAVAFARMARAVAPGGTLLVVAHHASDLATTIGRPDLPELFFEPADVVAALEPGGWDVPVAEARPRTATDPDGREITIRDTVVRAVRRG</sequence>
<dbReference type="Gene3D" id="3.40.50.150">
    <property type="entry name" value="Vaccinia Virus protein VP39"/>
    <property type="match status" value="1"/>
</dbReference>
<proteinExistence type="predicted"/>
<evidence type="ECO:0008006" key="9">
    <source>
        <dbReference type="Google" id="ProtNLM"/>
    </source>
</evidence>
<evidence type="ECO:0000313" key="8">
    <source>
        <dbReference type="Proteomes" id="UP000642125"/>
    </source>
</evidence>
<feature type="domain" description="FAD/NAD(P)-binding" evidence="5">
    <location>
        <begin position="5"/>
        <end position="300"/>
    </location>
</feature>
<evidence type="ECO:0000256" key="1">
    <source>
        <dbReference type="ARBA" id="ARBA00022630"/>
    </source>
</evidence>
<dbReference type="SUPFAM" id="SSF53335">
    <property type="entry name" value="S-adenosyl-L-methionine-dependent methyltransferases"/>
    <property type="match status" value="1"/>
</dbReference>
<comment type="caution">
    <text evidence="7">The sequence shown here is derived from an EMBL/GenBank/DDBJ whole genome shotgun (WGS) entry which is preliminary data.</text>
</comment>
<feature type="domain" description="Methyltransferase" evidence="6">
    <location>
        <begin position="395"/>
        <end position="490"/>
    </location>
</feature>
<feature type="compositionally biased region" description="Basic and acidic residues" evidence="4">
    <location>
        <begin position="344"/>
        <end position="354"/>
    </location>
</feature>
<evidence type="ECO:0000259" key="6">
    <source>
        <dbReference type="Pfam" id="PF13649"/>
    </source>
</evidence>
<dbReference type="GO" id="GO:0004791">
    <property type="term" value="F:thioredoxin-disulfide reductase (NADPH) activity"/>
    <property type="evidence" value="ECO:0007669"/>
    <property type="project" value="UniProtKB-EC"/>
</dbReference>
<organism evidence="7 8">
    <name type="scientific">Cellulomonas pakistanensis</name>
    <dbReference type="NCBI Taxonomy" id="992287"/>
    <lineage>
        <taxon>Bacteria</taxon>
        <taxon>Bacillati</taxon>
        <taxon>Actinomycetota</taxon>
        <taxon>Actinomycetes</taxon>
        <taxon>Micrococcales</taxon>
        <taxon>Cellulomonadaceae</taxon>
        <taxon>Cellulomonas</taxon>
    </lineage>
</organism>
<dbReference type="InterPro" id="IPR050097">
    <property type="entry name" value="Ferredoxin-NADP_redctase_2"/>
</dbReference>
<dbReference type="Gene3D" id="3.50.50.60">
    <property type="entry name" value="FAD/NAD(P)-binding domain"/>
    <property type="match status" value="2"/>
</dbReference>
<evidence type="ECO:0000256" key="3">
    <source>
        <dbReference type="ARBA" id="ARBA00048132"/>
    </source>
</evidence>
<dbReference type="PRINTS" id="PR00368">
    <property type="entry name" value="FADPNR"/>
</dbReference>